<dbReference type="RefSeq" id="WP_125148564.1">
    <property type="nucleotide sequence ID" value="NZ_CAMRXC010000155.1"/>
</dbReference>
<feature type="coiled-coil region" evidence="1">
    <location>
        <begin position="144"/>
        <end position="171"/>
    </location>
</feature>
<accession>A0AAD1YDK1</accession>
<reference evidence="2" key="1">
    <citation type="submission" date="2022-10" db="EMBL/GenBank/DDBJ databases">
        <authorList>
            <person name="Aires J."/>
            <person name="Mesa V."/>
        </authorList>
    </citation>
    <scope>NUCLEOTIDE SEQUENCE</scope>
    <source>
        <strain evidence="2">Clostridium neonatale JD116</strain>
    </source>
</reference>
<feature type="coiled-coil region" evidence="1">
    <location>
        <begin position="19"/>
        <end position="118"/>
    </location>
</feature>
<organism evidence="2 3">
    <name type="scientific">Clostridium neonatale</name>
    <dbReference type="NCBI Taxonomy" id="137838"/>
    <lineage>
        <taxon>Bacteria</taxon>
        <taxon>Bacillati</taxon>
        <taxon>Bacillota</taxon>
        <taxon>Clostridia</taxon>
        <taxon>Eubacteriales</taxon>
        <taxon>Clostridiaceae</taxon>
        <taxon>Clostridium</taxon>
    </lineage>
</organism>
<dbReference type="EMBL" id="CAMTCP010000110">
    <property type="protein sequence ID" value="CAI3555741.1"/>
    <property type="molecule type" value="Genomic_DNA"/>
</dbReference>
<dbReference type="AlphaFoldDB" id="A0AAD1YDK1"/>
<gene>
    <name evidence="2" type="ORF">CNEO2_190071</name>
</gene>
<keyword evidence="1" id="KW-0175">Coiled coil</keyword>
<dbReference type="Proteomes" id="UP001189143">
    <property type="component" value="Unassembled WGS sequence"/>
</dbReference>
<name>A0AAD1YDK1_9CLOT</name>
<sequence>MTQNLTEELQVQLEGMQIFKSYENKINSIKQEVNDLKKGIAILEKECKKEDRDVEDLEKGGLQAFYLKIRGKYEITMDKEVLEAAAAKVKLQNKQFELEDAERRLQKLQKEQHKYISCEDQYKKLYQIKLEELLSGENQDKVTILKYKTQISNSEHNIKELKEAIDAGKRVLSELGGVEDSLNSASGWGTWDILGGGFMSDMIKHSHLDDAKNRLNNVQSLMRNFRTELADVNMSLDIHIDTDGFIKFADFFFDGLFADISMQNRISNSQESVVSSKLEVENAISQLESLLMKEGNLINSYENQIAEVVNNAKM</sequence>
<evidence type="ECO:0000313" key="2">
    <source>
        <dbReference type="EMBL" id="CAI3555741.1"/>
    </source>
</evidence>
<proteinExistence type="predicted"/>
<evidence type="ECO:0000313" key="3">
    <source>
        <dbReference type="Proteomes" id="UP001189143"/>
    </source>
</evidence>
<protein>
    <submittedName>
        <fullName evidence="2">Uncharacterized protein</fullName>
    </submittedName>
</protein>
<comment type="caution">
    <text evidence="2">The sequence shown here is derived from an EMBL/GenBank/DDBJ whole genome shotgun (WGS) entry which is preliminary data.</text>
</comment>
<evidence type="ECO:0000256" key="1">
    <source>
        <dbReference type="SAM" id="Coils"/>
    </source>
</evidence>